<feature type="compositionally biased region" description="Polar residues" evidence="1">
    <location>
        <begin position="448"/>
        <end position="458"/>
    </location>
</feature>
<dbReference type="AlphaFoldDB" id="A0A811QGW4"/>
<evidence type="ECO:0000313" key="4">
    <source>
        <dbReference type="EMBL" id="CAD6255263.1"/>
    </source>
</evidence>
<accession>A0A811QGW4</accession>
<feature type="region of interest" description="Disordered" evidence="1">
    <location>
        <begin position="50"/>
        <end position="105"/>
    </location>
</feature>
<feature type="domain" description="Protein kinase" evidence="2">
    <location>
        <begin position="120"/>
        <end position="446"/>
    </location>
</feature>
<feature type="region of interest" description="Disordered" evidence="1">
    <location>
        <begin position="443"/>
        <end position="471"/>
    </location>
</feature>
<dbReference type="InterPro" id="IPR001245">
    <property type="entry name" value="Ser-Thr/Tyr_kinase_cat_dom"/>
</dbReference>
<feature type="compositionally biased region" description="Basic and acidic residues" evidence="1">
    <location>
        <begin position="459"/>
        <end position="471"/>
    </location>
</feature>
<proteinExistence type="predicted"/>
<dbReference type="Pfam" id="PF07714">
    <property type="entry name" value="PK_Tyr_Ser-Thr"/>
    <property type="match status" value="1"/>
</dbReference>
<dbReference type="PROSITE" id="PS51671">
    <property type="entry name" value="ACT"/>
    <property type="match status" value="1"/>
</dbReference>
<organism evidence="4 5">
    <name type="scientific">Miscanthus lutarioriparius</name>
    <dbReference type="NCBI Taxonomy" id="422564"/>
    <lineage>
        <taxon>Eukaryota</taxon>
        <taxon>Viridiplantae</taxon>
        <taxon>Streptophyta</taxon>
        <taxon>Embryophyta</taxon>
        <taxon>Tracheophyta</taxon>
        <taxon>Spermatophyta</taxon>
        <taxon>Magnoliopsida</taxon>
        <taxon>Liliopsida</taxon>
        <taxon>Poales</taxon>
        <taxon>Poaceae</taxon>
        <taxon>PACMAD clade</taxon>
        <taxon>Panicoideae</taxon>
        <taxon>Andropogonodae</taxon>
        <taxon>Andropogoneae</taxon>
        <taxon>Saccharinae</taxon>
        <taxon>Miscanthus</taxon>
    </lineage>
</organism>
<dbReference type="Gene3D" id="1.10.510.10">
    <property type="entry name" value="Transferase(Phosphotransferase) domain 1"/>
    <property type="match status" value="1"/>
</dbReference>
<dbReference type="Proteomes" id="UP000604825">
    <property type="component" value="Unassembled WGS sequence"/>
</dbReference>
<dbReference type="PROSITE" id="PS50011">
    <property type="entry name" value="PROTEIN_KINASE_DOM"/>
    <property type="match status" value="1"/>
</dbReference>
<dbReference type="GO" id="GO:0005524">
    <property type="term" value="F:ATP binding"/>
    <property type="evidence" value="ECO:0007669"/>
    <property type="project" value="InterPro"/>
</dbReference>
<dbReference type="OrthoDB" id="4062651at2759"/>
<dbReference type="InterPro" id="IPR045865">
    <property type="entry name" value="ACT-like_dom_sf"/>
</dbReference>
<dbReference type="PANTHER" id="PTHR44329:SF41">
    <property type="entry name" value="OS12G0163800 PROTEIN"/>
    <property type="match status" value="1"/>
</dbReference>
<comment type="caution">
    <text evidence="4">The sequence shown here is derived from an EMBL/GenBank/DDBJ whole genome shotgun (WGS) entry which is preliminary data.</text>
</comment>
<reference evidence="4" key="1">
    <citation type="submission" date="2020-10" db="EMBL/GenBank/DDBJ databases">
        <authorList>
            <person name="Han B."/>
            <person name="Lu T."/>
            <person name="Zhao Q."/>
            <person name="Huang X."/>
            <person name="Zhao Y."/>
        </authorList>
    </citation>
    <scope>NUCLEOTIDE SEQUENCE</scope>
</reference>
<dbReference type="GO" id="GO:0004674">
    <property type="term" value="F:protein serine/threonine kinase activity"/>
    <property type="evidence" value="ECO:0007669"/>
    <property type="project" value="TreeGrafter"/>
</dbReference>
<dbReference type="InterPro" id="IPR011009">
    <property type="entry name" value="Kinase-like_dom_sf"/>
</dbReference>
<gene>
    <name evidence="4" type="ORF">NCGR_LOCUS38857</name>
</gene>
<feature type="domain" description="ACT" evidence="3">
    <location>
        <begin position="195"/>
        <end position="267"/>
    </location>
</feature>
<dbReference type="InterPro" id="IPR000719">
    <property type="entry name" value="Prot_kinase_dom"/>
</dbReference>
<dbReference type="SUPFAM" id="SSF56112">
    <property type="entry name" value="Protein kinase-like (PK-like)"/>
    <property type="match status" value="1"/>
</dbReference>
<dbReference type="Gene3D" id="3.30.200.20">
    <property type="entry name" value="Phosphorylase Kinase, domain 1"/>
    <property type="match status" value="1"/>
</dbReference>
<dbReference type="SUPFAM" id="SSF55021">
    <property type="entry name" value="ACT-like"/>
    <property type="match status" value="1"/>
</dbReference>
<dbReference type="Pfam" id="PF01842">
    <property type="entry name" value="ACT"/>
    <property type="match status" value="1"/>
</dbReference>
<dbReference type="InterPro" id="IPR051681">
    <property type="entry name" value="Ser/Thr_Kinases-Pseudokinases"/>
</dbReference>
<keyword evidence="5" id="KW-1185">Reference proteome</keyword>
<evidence type="ECO:0000259" key="2">
    <source>
        <dbReference type="PROSITE" id="PS50011"/>
    </source>
</evidence>
<sequence>MAAGMAVVGPRRASARVRPRLATPGLRPRLHLLPPAGAVAAAAAGASETSAARCSSASSAMASRRAPSSSPSSRPTSIGSPSGEPLADSLVSSPPSLPCPSPRKQLPAPFGGMIRGLESYKLDVNIDKAEDVLIHQKVLAEAKDPDRRPAFAVRFLRLEEVNVDETTNSDAHEEGADIGEALSTRSKTSYTPIHEILFSTKDKPKLLSQLSALLSDIGLNIREAHVFSTTDGYSLDVFVVDGWPIEETDGLHKALEASILRNEGSWSGSESSASERSLPFLAQESDIDTRLLKIVKKVASGSCGDMFLGTYSGEEVAVKVLNPENLNQNAWSEFKQEIYMLRMEGAMTAETGTYRWMAPEVINHQPYDNRADVYSFALVLWELMTSKIPYNTMSPLQAAVGVRQGLRPQVPENAHPRLINLMQRCWEAIPPDRPSLMEIIPELEDIQAQAQRTSGEASQKQKDENPGSSKD</sequence>
<feature type="region of interest" description="Disordered" evidence="1">
    <location>
        <begin position="1"/>
        <end position="32"/>
    </location>
</feature>
<evidence type="ECO:0000259" key="3">
    <source>
        <dbReference type="PROSITE" id="PS51671"/>
    </source>
</evidence>
<evidence type="ECO:0000313" key="5">
    <source>
        <dbReference type="Proteomes" id="UP000604825"/>
    </source>
</evidence>
<dbReference type="InterPro" id="IPR002912">
    <property type="entry name" value="ACT_dom"/>
</dbReference>
<evidence type="ECO:0000256" key="1">
    <source>
        <dbReference type="SAM" id="MobiDB-lite"/>
    </source>
</evidence>
<dbReference type="EMBL" id="CAJGYO010000009">
    <property type="protein sequence ID" value="CAD6255263.1"/>
    <property type="molecule type" value="Genomic_DNA"/>
</dbReference>
<name>A0A811QGW4_9POAL</name>
<feature type="compositionally biased region" description="Low complexity" evidence="1">
    <location>
        <begin position="50"/>
        <end position="94"/>
    </location>
</feature>
<protein>
    <submittedName>
        <fullName evidence="4">Uncharacterized protein</fullName>
    </submittedName>
</protein>
<dbReference type="PANTHER" id="PTHR44329">
    <property type="entry name" value="SERINE/THREONINE-PROTEIN KINASE TNNI3K-RELATED"/>
    <property type="match status" value="1"/>
</dbReference>